<dbReference type="GO" id="GO:0016787">
    <property type="term" value="F:hydrolase activity"/>
    <property type="evidence" value="ECO:0007669"/>
    <property type="project" value="UniProtKB-KW"/>
</dbReference>
<dbReference type="SFLD" id="SFLDS00003">
    <property type="entry name" value="Haloacid_Dehalogenase"/>
    <property type="match status" value="1"/>
</dbReference>
<keyword evidence="2" id="KW-1185">Reference proteome</keyword>
<evidence type="ECO:0000313" key="2">
    <source>
        <dbReference type="Proteomes" id="UP001230908"/>
    </source>
</evidence>
<dbReference type="SUPFAM" id="SSF56784">
    <property type="entry name" value="HAD-like"/>
    <property type="match status" value="1"/>
</dbReference>
<dbReference type="PANTHER" id="PTHR43434:SF19">
    <property type="entry name" value="PHOSPHONOACETALDEHYDE HYDROLASE"/>
    <property type="match status" value="1"/>
</dbReference>
<dbReference type="InterPro" id="IPR050155">
    <property type="entry name" value="HAD-like_hydrolase_sf"/>
</dbReference>
<dbReference type="InterPro" id="IPR036412">
    <property type="entry name" value="HAD-like_sf"/>
</dbReference>
<protein>
    <submittedName>
        <fullName evidence="1">HAD family hydrolase</fullName>
    </submittedName>
</protein>
<dbReference type="Proteomes" id="UP001230908">
    <property type="component" value="Unassembled WGS sequence"/>
</dbReference>
<organism evidence="1 2">
    <name type="scientific">Phytohabitans maris</name>
    <dbReference type="NCBI Taxonomy" id="3071409"/>
    <lineage>
        <taxon>Bacteria</taxon>
        <taxon>Bacillati</taxon>
        <taxon>Actinomycetota</taxon>
        <taxon>Actinomycetes</taxon>
        <taxon>Micromonosporales</taxon>
        <taxon>Micromonosporaceae</taxon>
    </lineage>
</organism>
<keyword evidence="1" id="KW-0378">Hydrolase</keyword>
<dbReference type="PANTHER" id="PTHR43434">
    <property type="entry name" value="PHOSPHOGLYCOLATE PHOSPHATASE"/>
    <property type="match status" value="1"/>
</dbReference>
<sequence>MVLDMAGTTIRDDGLVEAAVSIAVDRVEPGRVVSEADFVQARGKPKRDLFDVLFPNDEAASAAALEFFEGAMLDAATRGPARAVAGAEDAIRDLKLRGSKVVLTTGFNDAIARALVRTEGWTDLVDAVVTPGVDVRGRPYPDMILTALMRTHASDVRRVAVCGDTVSDLEAGNRSGAGFVAGVLNGAHSRDRLETANNTALLDSVSALPDALLQHPGSA</sequence>
<dbReference type="Gene3D" id="3.40.50.1000">
    <property type="entry name" value="HAD superfamily/HAD-like"/>
    <property type="match status" value="1"/>
</dbReference>
<accession>A0ABU0ZNZ8</accession>
<gene>
    <name evidence="1" type="ORF">RB614_29920</name>
</gene>
<dbReference type="SFLD" id="SFLDG01129">
    <property type="entry name" value="C1.5:_HAD__Beta-PGM__Phosphata"/>
    <property type="match status" value="1"/>
</dbReference>
<comment type="caution">
    <text evidence="1">The sequence shown here is derived from an EMBL/GenBank/DDBJ whole genome shotgun (WGS) entry which is preliminary data.</text>
</comment>
<dbReference type="InterPro" id="IPR023214">
    <property type="entry name" value="HAD_sf"/>
</dbReference>
<reference evidence="1 2" key="1">
    <citation type="submission" date="2023-08" db="EMBL/GenBank/DDBJ databases">
        <title>Phytohabitans sansha sp. nov., isolated from marine sediment.</title>
        <authorList>
            <person name="Zhao Y."/>
            <person name="Yi K."/>
        </authorList>
    </citation>
    <scope>NUCLEOTIDE SEQUENCE [LARGE SCALE GENOMIC DNA]</scope>
    <source>
        <strain evidence="1 2">ZYX-F-186</strain>
    </source>
</reference>
<dbReference type="RefSeq" id="WP_308716024.1">
    <property type="nucleotide sequence ID" value="NZ_JAVHUY010000033.1"/>
</dbReference>
<proteinExistence type="predicted"/>
<name>A0ABU0ZNZ8_9ACTN</name>
<dbReference type="EMBL" id="JAVHUY010000033">
    <property type="protein sequence ID" value="MDQ7908757.1"/>
    <property type="molecule type" value="Genomic_DNA"/>
</dbReference>
<dbReference type="Pfam" id="PF00702">
    <property type="entry name" value="Hydrolase"/>
    <property type="match status" value="1"/>
</dbReference>
<evidence type="ECO:0000313" key="1">
    <source>
        <dbReference type="EMBL" id="MDQ7908757.1"/>
    </source>
</evidence>